<feature type="transmembrane region" description="Helical" evidence="7">
    <location>
        <begin position="165"/>
        <end position="186"/>
    </location>
</feature>
<dbReference type="Pfam" id="PF09335">
    <property type="entry name" value="VTT_dom"/>
    <property type="match status" value="1"/>
</dbReference>
<dbReference type="STRING" id="1837282.A6F49_12265"/>
<protein>
    <recommendedName>
        <fullName evidence="8">VTT domain-containing protein</fullName>
    </recommendedName>
</protein>
<evidence type="ECO:0000313" key="9">
    <source>
        <dbReference type="EMBL" id="OAV60323.1"/>
    </source>
</evidence>
<organism evidence="9 10">
    <name type="scientific">Enteractinococcus helveticum</name>
    <dbReference type="NCBI Taxonomy" id="1837282"/>
    <lineage>
        <taxon>Bacteria</taxon>
        <taxon>Bacillati</taxon>
        <taxon>Actinomycetota</taxon>
        <taxon>Actinomycetes</taxon>
        <taxon>Micrococcales</taxon>
        <taxon>Micrococcaceae</taxon>
    </lineage>
</organism>
<dbReference type="EMBL" id="LXEY01000020">
    <property type="protein sequence ID" value="OAV60323.1"/>
    <property type="molecule type" value="Genomic_DNA"/>
</dbReference>
<evidence type="ECO:0000256" key="5">
    <source>
        <dbReference type="ARBA" id="ARBA00022989"/>
    </source>
</evidence>
<comment type="caution">
    <text evidence="9">The sequence shown here is derived from an EMBL/GenBank/DDBJ whole genome shotgun (WGS) entry which is preliminary data.</text>
</comment>
<feature type="transmembrane region" description="Helical" evidence="7">
    <location>
        <begin position="134"/>
        <end position="159"/>
    </location>
</feature>
<evidence type="ECO:0000313" key="10">
    <source>
        <dbReference type="Proteomes" id="UP000078292"/>
    </source>
</evidence>
<evidence type="ECO:0000256" key="4">
    <source>
        <dbReference type="ARBA" id="ARBA00022692"/>
    </source>
</evidence>
<gene>
    <name evidence="9" type="ORF">A6F49_12265</name>
</gene>
<evidence type="ECO:0000256" key="7">
    <source>
        <dbReference type="SAM" id="Phobius"/>
    </source>
</evidence>
<evidence type="ECO:0000256" key="2">
    <source>
        <dbReference type="ARBA" id="ARBA00010792"/>
    </source>
</evidence>
<sequence length="201" mass="21012">MVELGASWWLILVVFVFCCVDAVFPIVPSDSFVTAATVMALASGASGGFIVLVIAAAALGGLSGDCLAYSIGSKVPVQRMPGVRGATGQAAFRATQRAFDRRGSTFLLTGRFIPVGRIVVNMTAGATGFPLRRFLPIAACAGGLWASVAGLMGILASYVLPDSTLLAMVVGVCLGIVFGLSIDWLLQRRQRRTELKASDPE</sequence>
<dbReference type="Proteomes" id="UP000078292">
    <property type="component" value="Unassembled WGS sequence"/>
</dbReference>
<evidence type="ECO:0000256" key="6">
    <source>
        <dbReference type="ARBA" id="ARBA00023136"/>
    </source>
</evidence>
<evidence type="ECO:0000256" key="1">
    <source>
        <dbReference type="ARBA" id="ARBA00004651"/>
    </source>
</evidence>
<reference evidence="9 10" key="1">
    <citation type="submission" date="2016-04" db="EMBL/GenBank/DDBJ databases">
        <title>First whole genome shotgun sequence of the bacterium Enteractinococcus sp. strain UASWS1574.</title>
        <authorList>
            <person name="Crovadore J."/>
            <person name="Chablais R."/>
            <person name="Lefort F."/>
        </authorList>
    </citation>
    <scope>NUCLEOTIDE SEQUENCE [LARGE SCALE GENOMIC DNA]</scope>
    <source>
        <strain evidence="9 10">UASWS1574</strain>
    </source>
</reference>
<keyword evidence="6 7" id="KW-0472">Membrane</keyword>
<name>A0A1B7LYH2_9MICC</name>
<comment type="subcellular location">
    <subcellularLocation>
        <location evidence="1">Cell membrane</location>
        <topology evidence="1">Multi-pass membrane protein</topology>
    </subcellularLocation>
</comment>
<accession>A0A1B7LYH2</accession>
<keyword evidence="5 7" id="KW-1133">Transmembrane helix</keyword>
<feature type="transmembrane region" description="Helical" evidence="7">
    <location>
        <begin position="47"/>
        <end position="71"/>
    </location>
</feature>
<feature type="domain" description="VTT" evidence="8">
    <location>
        <begin position="37"/>
        <end position="153"/>
    </location>
</feature>
<keyword evidence="3" id="KW-1003">Cell membrane</keyword>
<evidence type="ECO:0000259" key="8">
    <source>
        <dbReference type="Pfam" id="PF09335"/>
    </source>
</evidence>
<comment type="similarity">
    <text evidence="2">Belongs to the DedA family.</text>
</comment>
<feature type="transmembrane region" description="Helical" evidence="7">
    <location>
        <begin position="7"/>
        <end position="27"/>
    </location>
</feature>
<keyword evidence="4 7" id="KW-0812">Transmembrane</keyword>
<dbReference type="PANTHER" id="PTHR42709:SF6">
    <property type="entry name" value="UNDECAPRENYL PHOSPHATE TRANSPORTER A"/>
    <property type="match status" value="1"/>
</dbReference>
<dbReference type="InterPro" id="IPR051311">
    <property type="entry name" value="DedA_domain"/>
</dbReference>
<dbReference type="InterPro" id="IPR032816">
    <property type="entry name" value="VTT_dom"/>
</dbReference>
<keyword evidence="10" id="KW-1185">Reference proteome</keyword>
<dbReference type="GO" id="GO:0005886">
    <property type="term" value="C:plasma membrane"/>
    <property type="evidence" value="ECO:0007669"/>
    <property type="project" value="UniProtKB-SubCell"/>
</dbReference>
<dbReference type="AlphaFoldDB" id="A0A1B7LYH2"/>
<evidence type="ECO:0000256" key="3">
    <source>
        <dbReference type="ARBA" id="ARBA00022475"/>
    </source>
</evidence>
<proteinExistence type="inferred from homology"/>
<dbReference type="PANTHER" id="PTHR42709">
    <property type="entry name" value="ALKALINE PHOSPHATASE LIKE PROTEIN"/>
    <property type="match status" value="1"/>
</dbReference>